<comment type="caution">
    <text evidence="1">The sequence shown here is derived from an EMBL/GenBank/DDBJ whole genome shotgun (WGS) entry which is preliminary data.</text>
</comment>
<dbReference type="Proteomes" id="UP000004198">
    <property type="component" value="Unassembled WGS sequence"/>
</dbReference>
<protein>
    <submittedName>
        <fullName evidence="1">Uncharacterized protein</fullName>
    </submittedName>
</protein>
<proteinExistence type="predicted"/>
<dbReference type="OrthoDB" id="5678128at2"/>
<accession>C6Q109</accession>
<evidence type="ECO:0000313" key="2">
    <source>
        <dbReference type="Proteomes" id="UP000004198"/>
    </source>
</evidence>
<dbReference type="PATRIC" id="fig|536227.13.peg.5003"/>
<dbReference type="RefSeq" id="WP_007063611.1">
    <property type="nucleotide sequence ID" value="NZ_GG770696.1"/>
</dbReference>
<dbReference type="AlphaFoldDB" id="C6Q109"/>
<gene>
    <name evidence="1" type="ORF">CcarbDRAFT_4726</name>
</gene>
<dbReference type="KEGG" id="cck:Ccar_24220"/>
<sequence length="183" mass="20467">MVICYGIDGRGNTDQIGVAVNKDGLLSAGRKFYHTDNSILLADNYKSKEIGKQRIFPIGNKKFYIAICYDGFGIRKKNLENPGVDVILNLVHGFNPIGEGGSGDVYFAKHSFAGASKQWGCPTFGAAVFERREVSKNWPTGVLWNQGEKSTQNWKYNENPMTPINEISFSDKYEKALIRIYSI</sequence>
<dbReference type="EMBL" id="ACVI01000127">
    <property type="protein sequence ID" value="EET84828.1"/>
    <property type="molecule type" value="Genomic_DNA"/>
</dbReference>
<organism evidence="1 2">
    <name type="scientific">Clostridium carboxidivorans P7</name>
    <dbReference type="NCBI Taxonomy" id="536227"/>
    <lineage>
        <taxon>Bacteria</taxon>
        <taxon>Bacillati</taxon>
        <taxon>Bacillota</taxon>
        <taxon>Clostridia</taxon>
        <taxon>Eubacteriales</taxon>
        <taxon>Clostridiaceae</taxon>
        <taxon>Clostridium</taxon>
    </lineage>
</organism>
<keyword evidence="2" id="KW-1185">Reference proteome</keyword>
<evidence type="ECO:0000313" key="1">
    <source>
        <dbReference type="EMBL" id="EET84828.1"/>
    </source>
</evidence>
<reference evidence="1 2" key="1">
    <citation type="submission" date="2009-06" db="EMBL/GenBank/DDBJ databases">
        <title>The draft genome of Clostridium carboxidivorans P7.</title>
        <authorList>
            <consortium name="US DOE Joint Genome Institute (JGI-PGF)"/>
            <person name="Lucas S."/>
            <person name="Copeland A."/>
            <person name="Lapidus A."/>
            <person name="Glavina del Rio T."/>
            <person name="Tice H."/>
            <person name="Bruce D."/>
            <person name="Goodwin L."/>
            <person name="Pitluck S."/>
            <person name="Larimer F."/>
            <person name="Land M.L."/>
            <person name="Hauser L."/>
            <person name="Hemme C.L."/>
        </authorList>
    </citation>
    <scope>NUCLEOTIDE SEQUENCE [LARGE SCALE GENOMIC DNA]</scope>
    <source>
        <strain evidence="1 2">P7</strain>
    </source>
</reference>
<dbReference type="eggNOG" id="COG0388">
    <property type="taxonomic scope" value="Bacteria"/>
</dbReference>
<name>C6Q109_9CLOT</name>